<sequence>MPAQWEFVDPAVPQELRERVLAAALDEVVRWGVERFSVGALSDRHGIDVEAVVRYWGSGQRLLLDTLFYRCEDIIVAPDTGSLREDLKTVALSVARYLNTTDGRRLLRAMVLDDRAAQHPDDTRMVYWRRRFATVRAILDQAAVRGELREGVDPVTGVQVLLAPINIRALYTDQHIDDAYCLSVADMAWRALVRR</sequence>
<dbReference type="KEGG" id="mauu:NCTC10437_05537"/>
<evidence type="ECO:0000313" key="5">
    <source>
        <dbReference type="Proteomes" id="UP000279306"/>
    </source>
</evidence>
<gene>
    <name evidence="4" type="ORF">NCTC10437_05537</name>
</gene>
<reference evidence="4 5" key="1">
    <citation type="submission" date="2018-12" db="EMBL/GenBank/DDBJ databases">
        <authorList>
            <consortium name="Pathogen Informatics"/>
        </authorList>
    </citation>
    <scope>NUCLEOTIDE SEQUENCE [LARGE SCALE GENOMIC DNA]</scope>
    <source>
        <strain evidence="4 5">NCTC10437</strain>
    </source>
</reference>
<dbReference type="Gene3D" id="1.10.10.60">
    <property type="entry name" value="Homeodomain-like"/>
    <property type="match status" value="1"/>
</dbReference>
<dbReference type="OrthoDB" id="9796019at2"/>
<protein>
    <submittedName>
        <fullName evidence="4">Transcriptional regulator, TetR family</fullName>
    </submittedName>
</protein>
<dbReference type="AlphaFoldDB" id="A0A3S4U2A1"/>
<organism evidence="4 5">
    <name type="scientific">Mycolicibacterium aurum</name>
    <name type="common">Mycobacterium aurum</name>
    <dbReference type="NCBI Taxonomy" id="1791"/>
    <lineage>
        <taxon>Bacteria</taxon>
        <taxon>Bacillati</taxon>
        <taxon>Actinomycetota</taxon>
        <taxon>Actinomycetes</taxon>
        <taxon>Mycobacteriales</taxon>
        <taxon>Mycobacteriaceae</taxon>
        <taxon>Mycolicibacterium</taxon>
    </lineage>
</organism>
<proteinExistence type="predicted"/>
<name>A0A3S4U2A1_MYCAU</name>
<dbReference type="InterPro" id="IPR009057">
    <property type="entry name" value="Homeodomain-like_sf"/>
</dbReference>
<evidence type="ECO:0000256" key="1">
    <source>
        <dbReference type="ARBA" id="ARBA00023015"/>
    </source>
</evidence>
<dbReference type="EMBL" id="LR134356">
    <property type="protein sequence ID" value="VEG58505.1"/>
    <property type="molecule type" value="Genomic_DNA"/>
</dbReference>
<accession>A0A3S4U2A1</accession>
<feature type="domain" description="Tetracyclin repressor-like C-terminal" evidence="3">
    <location>
        <begin position="78"/>
        <end position="187"/>
    </location>
</feature>
<dbReference type="RefSeq" id="WP_048630797.1">
    <property type="nucleotide sequence ID" value="NZ_CVQQ01000001.1"/>
</dbReference>
<dbReference type="SUPFAM" id="SSF48498">
    <property type="entry name" value="Tetracyclin repressor-like, C-terminal domain"/>
    <property type="match status" value="1"/>
</dbReference>
<keyword evidence="1" id="KW-0805">Transcription regulation</keyword>
<evidence type="ECO:0000313" key="4">
    <source>
        <dbReference type="EMBL" id="VEG58505.1"/>
    </source>
</evidence>
<dbReference type="Proteomes" id="UP000279306">
    <property type="component" value="Chromosome"/>
</dbReference>
<dbReference type="STRING" id="1791.GCA_001049355_00982"/>
<dbReference type="SUPFAM" id="SSF46689">
    <property type="entry name" value="Homeodomain-like"/>
    <property type="match status" value="1"/>
</dbReference>
<keyword evidence="5" id="KW-1185">Reference proteome</keyword>
<dbReference type="InterPro" id="IPR011075">
    <property type="entry name" value="TetR_C"/>
</dbReference>
<dbReference type="InterPro" id="IPR036271">
    <property type="entry name" value="Tet_transcr_reg_TetR-rel_C_sf"/>
</dbReference>
<evidence type="ECO:0000256" key="2">
    <source>
        <dbReference type="ARBA" id="ARBA00023163"/>
    </source>
</evidence>
<keyword evidence="2" id="KW-0804">Transcription</keyword>
<dbReference type="Gene3D" id="1.10.357.10">
    <property type="entry name" value="Tetracycline Repressor, domain 2"/>
    <property type="match status" value="1"/>
</dbReference>
<evidence type="ECO:0000259" key="3">
    <source>
        <dbReference type="Pfam" id="PF16859"/>
    </source>
</evidence>
<dbReference type="Pfam" id="PF16859">
    <property type="entry name" value="TetR_C_11"/>
    <property type="match status" value="1"/>
</dbReference>